<dbReference type="AlphaFoldDB" id="A0A382RSV1"/>
<protein>
    <submittedName>
        <fullName evidence="1">Uncharacterized protein</fullName>
    </submittedName>
</protein>
<feature type="non-terminal residue" evidence="1">
    <location>
        <position position="1"/>
    </location>
</feature>
<accession>A0A382RSV1</accession>
<gene>
    <name evidence="1" type="ORF">METZ01_LOCUS353618</name>
</gene>
<name>A0A382RSV1_9ZZZZ</name>
<proteinExistence type="predicted"/>
<reference evidence="1" key="1">
    <citation type="submission" date="2018-05" db="EMBL/GenBank/DDBJ databases">
        <authorList>
            <person name="Lanie J.A."/>
            <person name="Ng W.-L."/>
            <person name="Kazmierczak K.M."/>
            <person name="Andrzejewski T.M."/>
            <person name="Davidsen T.M."/>
            <person name="Wayne K.J."/>
            <person name="Tettelin H."/>
            <person name="Glass J.I."/>
            <person name="Rusch D."/>
            <person name="Podicherti R."/>
            <person name="Tsui H.-C.T."/>
            <person name="Winkler M.E."/>
        </authorList>
    </citation>
    <scope>NUCLEOTIDE SEQUENCE</scope>
</reference>
<organism evidence="1">
    <name type="scientific">marine metagenome</name>
    <dbReference type="NCBI Taxonomy" id="408172"/>
    <lineage>
        <taxon>unclassified sequences</taxon>
        <taxon>metagenomes</taxon>
        <taxon>ecological metagenomes</taxon>
    </lineage>
</organism>
<dbReference type="EMBL" id="UINC01123950">
    <property type="protein sequence ID" value="SVD00764.1"/>
    <property type="molecule type" value="Genomic_DNA"/>
</dbReference>
<sequence>LGDVHNYETSVPIMIKDMIESEDINSDLEKGNTCIIFDMGVELVHEDVYRMVDEHFSKSKFHNNVKYWTMYENCEWEGTIEIVSASRTSLRYSDWNYKTGLETKDVQNKAKHFLSLNRRMRGHRILLMAELIKRKIDISKDFYLSFLGSVNDSVSKKDDFKAIMGQSHYHKEDYDYDIFLKICKEIYGKKLPYNTEVDRDEWFGSSHLDRVTEMFPLRQKTYVEIITEFTSTNNGLVSISEKLSQAILSKKPFIIVGDKGFMTHLRKLGFKTFHNYWSEDYDWIEWAHKRIESIGDTIEFIQRNISIETDNSGNVVY</sequence>
<feature type="non-terminal residue" evidence="1">
    <location>
        <position position="317"/>
    </location>
</feature>
<evidence type="ECO:0000313" key="1">
    <source>
        <dbReference type="EMBL" id="SVD00764.1"/>
    </source>
</evidence>